<accession>A0ABN8AVH2</accession>
<proteinExistence type="inferred from homology"/>
<keyword evidence="5 6" id="KW-0472">Membrane</keyword>
<protein>
    <recommendedName>
        <fullName evidence="7">O-acyltransferase WSD1 C-terminal domain-containing protein</fullName>
    </recommendedName>
</protein>
<evidence type="ECO:0000313" key="9">
    <source>
        <dbReference type="Proteomes" id="UP001153292"/>
    </source>
</evidence>
<keyword evidence="3 6" id="KW-0812">Transmembrane</keyword>
<comment type="similarity">
    <text evidence="2">Belongs to the peroxisomal membrane protein PXMP2/4 family.</text>
</comment>
<evidence type="ECO:0000259" key="7">
    <source>
        <dbReference type="Pfam" id="PF06974"/>
    </source>
</evidence>
<feature type="transmembrane region" description="Helical" evidence="6">
    <location>
        <begin position="82"/>
        <end position="102"/>
    </location>
</feature>
<dbReference type="Proteomes" id="UP001153292">
    <property type="component" value="Chromosome 12"/>
</dbReference>
<dbReference type="PANTHER" id="PTHR11266:SF85">
    <property type="entry name" value="MPV17-LIKE PROTEIN"/>
    <property type="match status" value="1"/>
</dbReference>
<dbReference type="EMBL" id="OU963905">
    <property type="protein sequence ID" value="CAH0398839.1"/>
    <property type="molecule type" value="Genomic_DNA"/>
</dbReference>
<feature type="transmembrane region" description="Helical" evidence="6">
    <location>
        <begin position="122"/>
        <end position="140"/>
    </location>
</feature>
<keyword evidence="9" id="KW-1185">Reference proteome</keyword>
<dbReference type="InterPro" id="IPR007248">
    <property type="entry name" value="Mpv17_PMP22"/>
</dbReference>
<feature type="transmembrane region" description="Helical" evidence="6">
    <location>
        <begin position="304"/>
        <end position="328"/>
    </location>
</feature>
<feature type="domain" description="O-acyltransferase WSD1 C-terminal" evidence="7">
    <location>
        <begin position="641"/>
        <end position="765"/>
    </location>
</feature>
<organism evidence="8 9">
    <name type="scientific">Chilo suppressalis</name>
    <name type="common">Asiatic rice borer moth</name>
    <dbReference type="NCBI Taxonomy" id="168631"/>
    <lineage>
        <taxon>Eukaryota</taxon>
        <taxon>Metazoa</taxon>
        <taxon>Ecdysozoa</taxon>
        <taxon>Arthropoda</taxon>
        <taxon>Hexapoda</taxon>
        <taxon>Insecta</taxon>
        <taxon>Pterygota</taxon>
        <taxon>Neoptera</taxon>
        <taxon>Endopterygota</taxon>
        <taxon>Lepidoptera</taxon>
        <taxon>Glossata</taxon>
        <taxon>Ditrysia</taxon>
        <taxon>Pyraloidea</taxon>
        <taxon>Crambidae</taxon>
        <taxon>Crambinae</taxon>
        <taxon>Chilo</taxon>
    </lineage>
</organism>
<sequence>MVPSRVMYKATATVKDRLKHCRYNLEFKMAAGLARWWREMLRKRPVLTNTVVYGLFYTGAELSQQTFNKIYTPDKPDVDFAAAARIVTAGCAVYPASLYFWYRFLDKKFVGTAVKTVATKVAADQFIATPVLLAGFYTLMGVLERKEDVFEELRAKYWKTFAANQAFWIPSQTVNFYFIPSHLRVVYVASASFIWINVLCFIKRQKTENTIADSYSVCANKNIIMMGNVELVVNCSVPGTLFLKNVSDEHFVMKTNTPTKVNQSLEIFTIALVTIFINTVLHYSFCKRLALTTYAKRLFSKKTILRGVTLFLLILTLPITSLILGLALCYKMLCTLLIWKKDKYYVGLLDSFDVFWSLEHDATINVLGVIESDSAELLVHNIKDKLESVISKAGVDKIFYRRNEEYGFYYWRRYSIIDVNQYVELLDFPDKFELTEIDLEDIMSEVSCQSLPYEDEGLFKIFVTKQRVCNRGENRCAYGIIFIIHHSLGDGVALIEFLCKTLADNEERNPVNMFSVPELKKHDTPSAIYEMIKNLCEMPLCFVDTILRTSDDNGLHGPTLFGDKLFKWTESDENLLLMVKDIKENVANATFSDVLVTALSGGMHDFYTKTMGHVPDDLGVVIPIRFPKPSCINDGHQLLKNDFSVTILELPVKEKRTFNEIKRRCDELRVSADPLSNHYFIKLVSVFPKQFLQPILNSSQATMVFSNIPGPSKLNICGGNALQKLVFFVPHKGNTGLDVTALCYGGVLRFAASVDKALISNPDHLSYILDVCRLWR</sequence>
<keyword evidence="4 6" id="KW-1133">Transmembrane helix</keyword>
<comment type="subcellular location">
    <subcellularLocation>
        <location evidence="1">Membrane</location>
        <topology evidence="1">Multi-pass membrane protein</topology>
    </subcellularLocation>
</comment>
<evidence type="ECO:0000256" key="6">
    <source>
        <dbReference type="SAM" id="Phobius"/>
    </source>
</evidence>
<dbReference type="PANTHER" id="PTHR11266">
    <property type="entry name" value="PEROXISOMAL MEMBRANE PROTEIN 2, PXMP2 MPV17"/>
    <property type="match status" value="1"/>
</dbReference>
<evidence type="ECO:0000256" key="4">
    <source>
        <dbReference type="ARBA" id="ARBA00022989"/>
    </source>
</evidence>
<dbReference type="Pfam" id="PF04117">
    <property type="entry name" value="Mpv17_PMP22"/>
    <property type="match status" value="1"/>
</dbReference>
<gene>
    <name evidence="8" type="ORF">CHILSU_LOCUS1964</name>
</gene>
<name>A0ABN8AVH2_CHISP</name>
<feature type="transmembrane region" description="Helical" evidence="6">
    <location>
        <begin position="263"/>
        <end position="283"/>
    </location>
</feature>
<evidence type="ECO:0000256" key="2">
    <source>
        <dbReference type="ARBA" id="ARBA00006824"/>
    </source>
</evidence>
<feature type="transmembrane region" description="Helical" evidence="6">
    <location>
        <begin position="185"/>
        <end position="202"/>
    </location>
</feature>
<dbReference type="Pfam" id="PF06974">
    <property type="entry name" value="WS_DGAT_C"/>
    <property type="match status" value="1"/>
</dbReference>
<evidence type="ECO:0000313" key="8">
    <source>
        <dbReference type="EMBL" id="CAH0398839.1"/>
    </source>
</evidence>
<reference evidence="8" key="1">
    <citation type="submission" date="2021-12" db="EMBL/GenBank/DDBJ databases">
        <authorList>
            <person name="King R."/>
        </authorList>
    </citation>
    <scope>NUCLEOTIDE SEQUENCE</scope>
</reference>
<evidence type="ECO:0000256" key="5">
    <source>
        <dbReference type="ARBA" id="ARBA00023136"/>
    </source>
</evidence>
<evidence type="ECO:0000256" key="3">
    <source>
        <dbReference type="ARBA" id="ARBA00022692"/>
    </source>
</evidence>
<feature type="transmembrane region" description="Helical" evidence="6">
    <location>
        <begin position="223"/>
        <end position="243"/>
    </location>
</feature>
<evidence type="ECO:0000256" key="1">
    <source>
        <dbReference type="ARBA" id="ARBA00004141"/>
    </source>
</evidence>
<dbReference type="InterPro" id="IPR009721">
    <property type="entry name" value="O-acyltransferase_WSD1_C"/>
</dbReference>